<evidence type="ECO:0000256" key="1">
    <source>
        <dbReference type="SAM" id="MobiDB-lite"/>
    </source>
</evidence>
<name>A0ABT6JA43_9GAMM</name>
<reference evidence="3 4" key="1">
    <citation type="submission" date="2023-04" db="EMBL/GenBank/DDBJ databases">
        <title>Luteimonas endophyticus RD2P54.</title>
        <authorList>
            <person name="Sun J.-Q."/>
        </authorList>
    </citation>
    <scope>NUCLEOTIDE SEQUENCE [LARGE SCALE GENOMIC DNA]</scope>
    <source>
        <strain evidence="3 4">RD2P54</strain>
    </source>
</reference>
<evidence type="ECO:0000313" key="4">
    <source>
        <dbReference type="Proteomes" id="UP001156940"/>
    </source>
</evidence>
<feature type="region of interest" description="Disordered" evidence="1">
    <location>
        <begin position="24"/>
        <end position="54"/>
    </location>
</feature>
<feature type="chain" id="PRO_5047412940" evidence="2">
    <location>
        <begin position="27"/>
        <end position="139"/>
    </location>
</feature>
<dbReference type="RefSeq" id="WP_280574943.1">
    <property type="nucleotide sequence ID" value="NZ_JARXRM010000035.1"/>
</dbReference>
<feature type="signal peptide" evidence="2">
    <location>
        <begin position="1"/>
        <end position="26"/>
    </location>
</feature>
<gene>
    <name evidence="3" type="ORF">QFW77_11930</name>
</gene>
<comment type="caution">
    <text evidence="3">The sequence shown here is derived from an EMBL/GenBank/DDBJ whole genome shotgun (WGS) entry which is preliminary data.</text>
</comment>
<evidence type="ECO:0000313" key="3">
    <source>
        <dbReference type="EMBL" id="MDH5823696.1"/>
    </source>
</evidence>
<evidence type="ECO:0000256" key="2">
    <source>
        <dbReference type="SAM" id="SignalP"/>
    </source>
</evidence>
<proteinExistence type="predicted"/>
<keyword evidence="4" id="KW-1185">Reference proteome</keyword>
<accession>A0ABT6JA43</accession>
<dbReference type="EMBL" id="JARXRM010000035">
    <property type="protein sequence ID" value="MDH5823696.1"/>
    <property type="molecule type" value="Genomic_DNA"/>
</dbReference>
<dbReference type="Proteomes" id="UP001156940">
    <property type="component" value="Unassembled WGS sequence"/>
</dbReference>
<keyword evidence="2" id="KW-0732">Signal</keyword>
<dbReference type="PROSITE" id="PS51257">
    <property type="entry name" value="PROKAR_LIPOPROTEIN"/>
    <property type="match status" value="1"/>
</dbReference>
<protein>
    <submittedName>
        <fullName evidence="3">Uncharacterized protein</fullName>
    </submittedName>
</protein>
<sequence length="139" mass="14929">MTNLRIIATAASALLLAACASSPQEASSSPRGREVKSQDGSFSGEVIGTPREGSPFARLGIGMNMQQTQEIMDGTPDRFHSYESGKRWIPFYFGDDARRMQVLYQGHGCLIFTGGNVWGGAGGTLIQIEHDPSGACYQP</sequence>
<organism evidence="3 4">
    <name type="scientific">Luteimonas endophytica</name>
    <dbReference type="NCBI Taxonomy" id="3042023"/>
    <lineage>
        <taxon>Bacteria</taxon>
        <taxon>Pseudomonadati</taxon>
        <taxon>Pseudomonadota</taxon>
        <taxon>Gammaproteobacteria</taxon>
        <taxon>Lysobacterales</taxon>
        <taxon>Lysobacteraceae</taxon>
        <taxon>Luteimonas</taxon>
    </lineage>
</organism>